<evidence type="ECO:0000313" key="2">
    <source>
        <dbReference type="Proteomes" id="UP001164250"/>
    </source>
</evidence>
<gene>
    <name evidence="1" type="ORF">Patl1_18267</name>
</gene>
<accession>A0ACC1C1N0</accession>
<dbReference type="EMBL" id="CM047898">
    <property type="protein sequence ID" value="KAJ0105997.1"/>
    <property type="molecule type" value="Genomic_DNA"/>
</dbReference>
<organism evidence="1 2">
    <name type="scientific">Pistacia atlantica</name>
    <dbReference type="NCBI Taxonomy" id="434234"/>
    <lineage>
        <taxon>Eukaryota</taxon>
        <taxon>Viridiplantae</taxon>
        <taxon>Streptophyta</taxon>
        <taxon>Embryophyta</taxon>
        <taxon>Tracheophyta</taxon>
        <taxon>Spermatophyta</taxon>
        <taxon>Magnoliopsida</taxon>
        <taxon>eudicotyledons</taxon>
        <taxon>Gunneridae</taxon>
        <taxon>Pentapetalae</taxon>
        <taxon>rosids</taxon>
        <taxon>malvids</taxon>
        <taxon>Sapindales</taxon>
        <taxon>Anacardiaceae</taxon>
        <taxon>Pistacia</taxon>
    </lineage>
</organism>
<reference evidence="2" key="1">
    <citation type="journal article" date="2023" name="G3 (Bethesda)">
        <title>Genome assembly and association tests identify interacting loci associated with vigor, precocity, and sex in interspecific pistachio rootstocks.</title>
        <authorList>
            <person name="Palmer W."/>
            <person name="Jacygrad E."/>
            <person name="Sagayaradj S."/>
            <person name="Cavanaugh K."/>
            <person name="Han R."/>
            <person name="Bertier L."/>
            <person name="Beede B."/>
            <person name="Kafkas S."/>
            <person name="Golino D."/>
            <person name="Preece J."/>
            <person name="Michelmore R."/>
        </authorList>
    </citation>
    <scope>NUCLEOTIDE SEQUENCE [LARGE SCALE GENOMIC DNA]</scope>
</reference>
<proteinExistence type="predicted"/>
<dbReference type="Proteomes" id="UP001164250">
    <property type="component" value="Chromosome 2"/>
</dbReference>
<comment type="caution">
    <text evidence="1">The sequence shown here is derived from an EMBL/GenBank/DDBJ whole genome shotgun (WGS) entry which is preliminary data.</text>
</comment>
<evidence type="ECO:0000313" key="1">
    <source>
        <dbReference type="EMBL" id="KAJ0105997.1"/>
    </source>
</evidence>
<protein>
    <submittedName>
        <fullName evidence="1">Uncharacterized protein</fullName>
    </submittedName>
</protein>
<name>A0ACC1C1N0_9ROSI</name>
<keyword evidence="2" id="KW-1185">Reference proteome</keyword>
<sequence length="212" mass="23974">MDLYYETNWNCVDDSTKYNQRLEKKCVFDFLEGLNPNLDEVWGRILATKPLPSARNAFVEVHREESHRRVMLSSSRMNSASQAFALATQSARNPKTASKQWRDHCILNYAIVSSILPQDVWVIDTGASDHVTGSISMLTVFEPCPTNSNVFVVDEPSLMVEDSEEPSPMVEDSEIGNEEQNGFNIPIAIRKRVRSCTQYPIANHVTFSKLSN</sequence>